<dbReference type="Pfam" id="PF02985">
    <property type="entry name" value="HEAT"/>
    <property type="match status" value="1"/>
</dbReference>
<dbReference type="PANTHER" id="PTHR12697">
    <property type="entry name" value="PBS LYASE HEAT-LIKE PROTEIN"/>
    <property type="match status" value="1"/>
</dbReference>
<dbReference type="AlphaFoldDB" id="A0A7S1R3I5"/>
<organism evidence="3">
    <name type="scientific">Alexandrium catenella</name>
    <name type="common">Red tide dinoflagellate</name>
    <name type="synonym">Gonyaulax catenella</name>
    <dbReference type="NCBI Taxonomy" id="2925"/>
    <lineage>
        <taxon>Eukaryota</taxon>
        <taxon>Sar</taxon>
        <taxon>Alveolata</taxon>
        <taxon>Dinophyceae</taxon>
        <taxon>Gonyaulacales</taxon>
        <taxon>Pyrocystaceae</taxon>
        <taxon>Alexandrium</taxon>
    </lineage>
</organism>
<evidence type="ECO:0000256" key="1">
    <source>
        <dbReference type="ARBA" id="ARBA00022737"/>
    </source>
</evidence>
<evidence type="ECO:0000313" key="3">
    <source>
        <dbReference type="EMBL" id="CAD9155328.1"/>
    </source>
</evidence>
<dbReference type="InterPro" id="IPR004155">
    <property type="entry name" value="PBS_lyase_HEAT"/>
</dbReference>
<dbReference type="InterPro" id="IPR016024">
    <property type="entry name" value="ARM-type_fold"/>
</dbReference>
<evidence type="ECO:0008006" key="4">
    <source>
        <dbReference type="Google" id="ProtNLM"/>
    </source>
</evidence>
<gene>
    <name evidence="3" type="ORF">ACAT0790_LOCUS33826</name>
</gene>
<evidence type="ECO:0000256" key="2">
    <source>
        <dbReference type="SAM" id="MobiDB-lite"/>
    </source>
</evidence>
<keyword evidence="1" id="KW-0677">Repeat</keyword>
<dbReference type="PANTHER" id="PTHR12697:SF5">
    <property type="entry name" value="DEOXYHYPUSINE HYDROXYLASE"/>
    <property type="match status" value="1"/>
</dbReference>
<dbReference type="SUPFAM" id="SSF48371">
    <property type="entry name" value="ARM repeat"/>
    <property type="match status" value="1"/>
</dbReference>
<dbReference type="SMART" id="SM00567">
    <property type="entry name" value="EZ_HEAT"/>
    <property type="match status" value="9"/>
</dbReference>
<sequence>MLEDQSEAVRCAACAALGAFEASDCAGKLASLLSDKSPEVQGAACLALGKLGEVGTRSAADVAAKMQEPRSRLQAIHALGTMDKAGEGHCEAVVDCLEDQDADIRLAAAQLCGQMGKAMRASEGSWAKLTSLLGNSDGNVRCATAMALGFMGKEAADLSDSLKDMLEDDFSETGVTALTVGGGRARVPPSARKAKCAAAAALGFIVESNADVAVDVYAAEVANLVNDEDWEIRMVACEALAMMGEAAREQATRVSSIFDDERFAVRAKAALASGKMKDTEAASGLADLTGDNCPSVREEAVLALAELGDDGAEYIEKVFEKVSDNSPSVRAAAMTALSRMGMKGQCYAGAVAARLMEYDAVFVRIAAIDALGNMEEHGAAYAELVAESLEDQQPQVRAAAAAALGKMGPDGEAFGDVLKPLTKDPSSEVRKAASQAVSQLRI</sequence>
<reference evidence="3" key="1">
    <citation type="submission" date="2021-01" db="EMBL/GenBank/DDBJ databases">
        <authorList>
            <person name="Corre E."/>
            <person name="Pelletier E."/>
            <person name="Niang G."/>
            <person name="Scheremetjew M."/>
            <person name="Finn R."/>
            <person name="Kale V."/>
            <person name="Holt S."/>
            <person name="Cochrane G."/>
            <person name="Meng A."/>
            <person name="Brown T."/>
            <person name="Cohen L."/>
        </authorList>
    </citation>
    <scope>NUCLEOTIDE SEQUENCE</scope>
    <source>
        <strain evidence="3">OF101</strain>
    </source>
</reference>
<dbReference type="InterPro" id="IPR011989">
    <property type="entry name" value="ARM-like"/>
</dbReference>
<protein>
    <recommendedName>
        <fullName evidence="4">TOG domain-containing protein</fullName>
    </recommendedName>
</protein>
<proteinExistence type="predicted"/>
<dbReference type="Gene3D" id="1.25.10.10">
    <property type="entry name" value="Leucine-rich Repeat Variant"/>
    <property type="match status" value="3"/>
</dbReference>
<accession>A0A7S1R3I5</accession>
<dbReference type="Pfam" id="PF13646">
    <property type="entry name" value="HEAT_2"/>
    <property type="match status" value="4"/>
</dbReference>
<dbReference type="InterPro" id="IPR026003">
    <property type="entry name" value="Cohesin_HEAT"/>
</dbReference>
<name>A0A7S1R3I5_ALECA</name>
<dbReference type="Pfam" id="PF12765">
    <property type="entry name" value="Cohesin_HEAT"/>
    <property type="match status" value="1"/>
</dbReference>
<dbReference type="InterPro" id="IPR000357">
    <property type="entry name" value="HEAT"/>
</dbReference>
<dbReference type="GO" id="GO:0016491">
    <property type="term" value="F:oxidoreductase activity"/>
    <property type="evidence" value="ECO:0007669"/>
    <property type="project" value="TreeGrafter"/>
</dbReference>
<feature type="region of interest" description="Disordered" evidence="2">
    <location>
        <begin position="421"/>
        <end position="442"/>
    </location>
</feature>
<dbReference type="EMBL" id="HBGE01056067">
    <property type="protein sequence ID" value="CAD9155328.1"/>
    <property type="molecule type" value="Transcribed_RNA"/>
</dbReference>
<feature type="compositionally biased region" description="Basic and acidic residues" evidence="2">
    <location>
        <begin position="421"/>
        <end position="431"/>
    </location>
</feature>